<dbReference type="AlphaFoldDB" id="A0AA86NCU9"/>
<organism evidence="2">
    <name type="scientific">Hexamita inflata</name>
    <dbReference type="NCBI Taxonomy" id="28002"/>
    <lineage>
        <taxon>Eukaryota</taxon>
        <taxon>Metamonada</taxon>
        <taxon>Diplomonadida</taxon>
        <taxon>Hexamitidae</taxon>
        <taxon>Hexamitinae</taxon>
        <taxon>Hexamita</taxon>
    </lineage>
</organism>
<proteinExistence type="predicted"/>
<sequence length="543" mass="61630">MFIISAVLLLTRSQKDVMSNCFDQKADINIFTDTMQIFITVHSLRNELCDLPRGVLVSLFINGLGSYEPQVYVYDFDYYTTTQFVMNCTDPLCLNLKDSASGQIIIESKSDVVYIPAGSIRISQGHSEDCFYNDDTIAYIMKGGIQFKMFPTPACPNFITWNDAGVTKLLAPVSARVYINYPDNTMTTHENLAMELTNDIFTPDSATSLLFTVKNDNISKYFDRGLKFVRLQLVYKQSDILRIVETNTNQYGLLDLSNVYSSAEIQIQKNGFMLKTTPDTNMNAANSKITNLGGNSAKIFVIMSLKNVSRTFEFRERIEAVFNGTYQFSDNPQPFSCSDYSDQNCTEHLKKLMSYQLNEVSVSLAYYVYGPEPNYEVLTNYSIKVNKITDSCFDGGLIDYDQGKQTASVSVYLNTKSMYCVLVKDNLLTVRITNTATKETRDFQKIFQAKSLSFQLNLDLDGNPDLQVDIIRSSILEESIRIESYVQKSNSLAGQMMQKVGYVWACDAGIVILYGIWIFWIKNQVVCRKPKPKLILQPIEEDY</sequence>
<evidence type="ECO:0000256" key="1">
    <source>
        <dbReference type="SAM" id="Phobius"/>
    </source>
</evidence>
<comment type="caution">
    <text evidence="2">The sequence shown here is derived from an EMBL/GenBank/DDBJ whole genome shotgun (WGS) entry which is preliminary data.</text>
</comment>
<keyword evidence="1" id="KW-1133">Transmembrane helix</keyword>
<reference evidence="2" key="1">
    <citation type="submission" date="2023-06" db="EMBL/GenBank/DDBJ databases">
        <authorList>
            <person name="Kurt Z."/>
        </authorList>
    </citation>
    <scope>NUCLEOTIDE SEQUENCE</scope>
</reference>
<reference evidence="3 4" key="2">
    <citation type="submission" date="2024-07" db="EMBL/GenBank/DDBJ databases">
        <authorList>
            <person name="Akdeniz Z."/>
        </authorList>
    </citation>
    <scope>NUCLEOTIDE SEQUENCE [LARGE SCALE GENOMIC DNA]</scope>
</reference>
<evidence type="ECO:0000313" key="3">
    <source>
        <dbReference type="EMBL" id="CAL6100436.1"/>
    </source>
</evidence>
<evidence type="ECO:0000313" key="2">
    <source>
        <dbReference type="EMBL" id="CAI9916860.1"/>
    </source>
</evidence>
<keyword evidence="1" id="KW-0472">Membrane</keyword>
<evidence type="ECO:0000313" key="4">
    <source>
        <dbReference type="Proteomes" id="UP001642409"/>
    </source>
</evidence>
<keyword evidence="4" id="KW-1185">Reference proteome</keyword>
<dbReference type="Proteomes" id="UP001642409">
    <property type="component" value="Unassembled WGS sequence"/>
</dbReference>
<accession>A0AA86NCU9</accession>
<dbReference type="EMBL" id="CAXDID020000530">
    <property type="protein sequence ID" value="CAL6100436.1"/>
    <property type="molecule type" value="Genomic_DNA"/>
</dbReference>
<keyword evidence="1" id="KW-0812">Transmembrane</keyword>
<gene>
    <name evidence="2" type="ORF">HINF_LOCUS4505</name>
    <name evidence="3" type="ORF">HINF_LOCUS70556</name>
</gene>
<protein>
    <submittedName>
        <fullName evidence="2">Uncharacterized protein</fullName>
    </submittedName>
</protein>
<feature type="transmembrane region" description="Helical" evidence="1">
    <location>
        <begin position="501"/>
        <end position="521"/>
    </location>
</feature>
<dbReference type="EMBL" id="CATOUU010000112">
    <property type="protein sequence ID" value="CAI9916860.1"/>
    <property type="molecule type" value="Genomic_DNA"/>
</dbReference>
<name>A0AA86NCU9_9EUKA</name>